<dbReference type="SUPFAM" id="SSF51197">
    <property type="entry name" value="Clavaminate synthase-like"/>
    <property type="match status" value="1"/>
</dbReference>
<comment type="caution">
    <text evidence="1">The sequence shown here is derived from an EMBL/GenBank/DDBJ whole genome shotgun (WGS) entry which is preliminary data.</text>
</comment>
<reference evidence="1 2" key="1">
    <citation type="journal article" date="2018" name="New Phytol.">
        <title>Phylogenomics of Endogonaceae and evolution of mycorrhizas within Mucoromycota.</title>
        <authorList>
            <person name="Chang Y."/>
            <person name="Desiro A."/>
            <person name="Na H."/>
            <person name="Sandor L."/>
            <person name="Lipzen A."/>
            <person name="Clum A."/>
            <person name="Barry K."/>
            <person name="Grigoriev I.V."/>
            <person name="Martin F.M."/>
            <person name="Stajich J.E."/>
            <person name="Smith M.E."/>
            <person name="Bonito G."/>
            <person name="Spatafora J.W."/>
        </authorList>
    </citation>
    <scope>NUCLEOTIDE SEQUENCE [LARGE SCALE GENOMIC DNA]</scope>
    <source>
        <strain evidence="1 2">AD002</strain>
    </source>
</reference>
<evidence type="ECO:0000313" key="1">
    <source>
        <dbReference type="EMBL" id="RUS27166.1"/>
    </source>
</evidence>
<gene>
    <name evidence="1" type="ORF">BC938DRAFT_483637</name>
</gene>
<accession>A0A433QBI4</accession>
<organism evidence="1 2">
    <name type="scientific">Jimgerdemannia flammicorona</name>
    <dbReference type="NCBI Taxonomy" id="994334"/>
    <lineage>
        <taxon>Eukaryota</taxon>
        <taxon>Fungi</taxon>
        <taxon>Fungi incertae sedis</taxon>
        <taxon>Mucoromycota</taxon>
        <taxon>Mucoromycotina</taxon>
        <taxon>Endogonomycetes</taxon>
        <taxon>Endogonales</taxon>
        <taxon>Endogonaceae</taxon>
        <taxon>Jimgerdemannia</taxon>
    </lineage>
</organism>
<dbReference type="PANTHER" id="PTHR31630:SF10">
    <property type="entry name" value="PHYTANOYL-COA DIOXYGENASE"/>
    <property type="match status" value="1"/>
</dbReference>
<dbReference type="Proteomes" id="UP000274822">
    <property type="component" value="Unassembled WGS sequence"/>
</dbReference>
<sequence>MWLGLDEFGRFETKACQLLRHWQCCAIGGTVSGKILKENPTDGKSSSFNMSNTFTADLDTLPTLENPTIFEPTQADDIRAHLAEQGYALIKAMEPHEARTYYSEFWAWLEDLGTGLKRGDPSTWDLRTSWPDQVHGMITSYGIGQAAFMWKSRTSPGVLSVFREIWYAKSDEDLITSFDGASMYPGRELPFEEDDGEMEGSPKSAKPLRMTLRSPFARDGEYKLWPHRDQAPTKGSMISVQGLVNLASNEGKHDGGFVVWPGSHLIDWPTKYPGMNGSSSGLFMIPNGKHSRNGPFPFRDASRPCRHPHDLGLTHNPLQPASHVRRLYTRRRVHLHAAAEASNSRNPEKAMQILRDMAHDLTLADARLRDFGCQRVAKPEYSGCGPCGGGEENTGEALGRRGEVGEEVGGTGASVMGVLLEDITTNKTIPVNSVNIDENIG</sequence>
<keyword evidence="2" id="KW-1185">Reference proteome</keyword>
<dbReference type="AlphaFoldDB" id="A0A433QBI4"/>
<dbReference type="PANTHER" id="PTHR31630">
    <property type="entry name" value="PHYTANOYL-COA DIOXYGENASE-RELATED-RELATED"/>
    <property type="match status" value="1"/>
</dbReference>
<proteinExistence type="predicted"/>
<protein>
    <submittedName>
        <fullName evidence="1">Uncharacterized protein</fullName>
    </submittedName>
</protein>
<dbReference type="EMBL" id="RBNJ01008922">
    <property type="protein sequence ID" value="RUS27166.1"/>
    <property type="molecule type" value="Genomic_DNA"/>
</dbReference>
<name>A0A433QBI4_9FUNG</name>
<evidence type="ECO:0000313" key="2">
    <source>
        <dbReference type="Proteomes" id="UP000274822"/>
    </source>
</evidence>